<proteinExistence type="predicted"/>
<evidence type="ECO:0000313" key="1">
    <source>
        <dbReference type="EMBL" id="OTI63192.1"/>
    </source>
</evidence>
<reference evidence="1 2" key="1">
    <citation type="submission" date="2017-05" db="EMBL/GenBank/DDBJ databases">
        <authorList>
            <person name="Song R."/>
            <person name="Chenine A.L."/>
            <person name="Ruprecht R.M."/>
        </authorList>
    </citation>
    <scope>NUCLEOTIDE SEQUENCE [LARGE SCALE GENOMIC DNA]</scope>
    <source>
        <strain evidence="1 2">S567_C10_BS</strain>
    </source>
</reference>
<gene>
    <name evidence="1" type="ORF">CAZ10_10175</name>
</gene>
<comment type="caution">
    <text evidence="1">The sequence shown here is derived from an EMBL/GenBank/DDBJ whole genome shotgun (WGS) entry which is preliminary data.</text>
</comment>
<organism evidence="1 2">
    <name type="scientific">Pseudomonas aeruginosa</name>
    <dbReference type="NCBI Taxonomy" id="287"/>
    <lineage>
        <taxon>Bacteria</taxon>
        <taxon>Pseudomonadati</taxon>
        <taxon>Pseudomonadota</taxon>
        <taxon>Gammaproteobacteria</taxon>
        <taxon>Pseudomonadales</taxon>
        <taxon>Pseudomonadaceae</taxon>
        <taxon>Pseudomonas</taxon>
    </lineage>
</organism>
<dbReference type="Proteomes" id="UP000194857">
    <property type="component" value="Unassembled WGS sequence"/>
</dbReference>
<dbReference type="RefSeq" id="WP_065327499.1">
    <property type="nucleotide sequence ID" value="NZ_NFFZ01000004.1"/>
</dbReference>
<name>A0A241XRR3_PSEAI</name>
<evidence type="ECO:0000313" key="2">
    <source>
        <dbReference type="Proteomes" id="UP000194857"/>
    </source>
</evidence>
<dbReference type="AlphaFoldDB" id="A0A241XRR3"/>
<dbReference type="EMBL" id="NFFZ01000004">
    <property type="protein sequence ID" value="OTI63192.1"/>
    <property type="molecule type" value="Genomic_DNA"/>
</dbReference>
<accession>A0A241XRR3</accession>
<protein>
    <submittedName>
        <fullName evidence="1">Uncharacterized protein</fullName>
    </submittedName>
</protein>
<sequence length="66" mass="7594">MPPKQIEADKLSTQVLIRVVTTDLATAQTTEKIIDHNDREQRQWLGKHCFWAVRNNHSVLTTPIAK</sequence>